<accession>A0A1D1UG46</accession>
<proteinExistence type="predicted"/>
<protein>
    <submittedName>
        <fullName evidence="1">Uncharacterized protein</fullName>
    </submittedName>
</protein>
<reference evidence="1 2" key="1">
    <citation type="journal article" date="2016" name="Nat. Commun.">
        <title>Extremotolerant tardigrade genome and improved radiotolerance of human cultured cells by tardigrade-unique protein.</title>
        <authorList>
            <person name="Hashimoto T."/>
            <person name="Horikawa D.D."/>
            <person name="Saito Y."/>
            <person name="Kuwahara H."/>
            <person name="Kozuka-Hata H."/>
            <person name="Shin-I T."/>
            <person name="Minakuchi Y."/>
            <person name="Ohishi K."/>
            <person name="Motoyama A."/>
            <person name="Aizu T."/>
            <person name="Enomoto A."/>
            <person name="Kondo K."/>
            <person name="Tanaka S."/>
            <person name="Hara Y."/>
            <person name="Koshikawa S."/>
            <person name="Sagara H."/>
            <person name="Miura T."/>
            <person name="Yokobori S."/>
            <person name="Miyagawa K."/>
            <person name="Suzuki Y."/>
            <person name="Kubo T."/>
            <person name="Oyama M."/>
            <person name="Kohara Y."/>
            <person name="Fujiyama A."/>
            <person name="Arakawa K."/>
            <person name="Katayama T."/>
            <person name="Toyoda A."/>
            <person name="Kunieda T."/>
        </authorList>
    </citation>
    <scope>NUCLEOTIDE SEQUENCE [LARGE SCALE GENOMIC DNA]</scope>
    <source>
        <strain evidence="1 2">YOKOZUNA-1</strain>
    </source>
</reference>
<organism evidence="1 2">
    <name type="scientific">Ramazzottius varieornatus</name>
    <name type="common">Water bear</name>
    <name type="synonym">Tardigrade</name>
    <dbReference type="NCBI Taxonomy" id="947166"/>
    <lineage>
        <taxon>Eukaryota</taxon>
        <taxon>Metazoa</taxon>
        <taxon>Ecdysozoa</taxon>
        <taxon>Tardigrada</taxon>
        <taxon>Eutardigrada</taxon>
        <taxon>Parachela</taxon>
        <taxon>Hypsibioidea</taxon>
        <taxon>Ramazzottiidae</taxon>
        <taxon>Ramazzottius</taxon>
    </lineage>
</organism>
<keyword evidence="2" id="KW-1185">Reference proteome</keyword>
<comment type="caution">
    <text evidence="1">The sequence shown here is derived from an EMBL/GenBank/DDBJ whole genome shotgun (WGS) entry which is preliminary data.</text>
</comment>
<dbReference type="Proteomes" id="UP000186922">
    <property type="component" value="Unassembled WGS sequence"/>
</dbReference>
<evidence type="ECO:0000313" key="2">
    <source>
        <dbReference type="Proteomes" id="UP000186922"/>
    </source>
</evidence>
<name>A0A1D1UG46_RAMVA</name>
<dbReference type="AlphaFoldDB" id="A0A1D1UG46"/>
<dbReference type="EMBL" id="BDGG01000001">
    <property type="protein sequence ID" value="GAU88739.1"/>
    <property type="molecule type" value="Genomic_DNA"/>
</dbReference>
<gene>
    <name evidence="1" type="primary">RvY_01377-1</name>
    <name evidence="1" type="synonym">RvY_01377.1</name>
    <name evidence="1" type="ORF">RvY_01377</name>
</gene>
<sequence>MQYIDAALWQYRFIFSVSVDFLRDERRLPPRIQRAPDLNEAFMVDEKRTSTVADHIVETSNGPVSPSTQHDLRYCTLNSQWYVDSRNFILGALLNYRRTAKLVAWLESISLNVPTPVEQSTTVLNHWRNRSLTLISVHNKLVILQAIRVDLRDQTMCNNCGFDFPAAPSFYGTKLLCFNCLRQQGGQCYCGRSFS</sequence>
<evidence type="ECO:0000313" key="1">
    <source>
        <dbReference type="EMBL" id="GAU88739.1"/>
    </source>
</evidence>